<keyword evidence="3" id="KW-0963">Cytoplasm</keyword>
<evidence type="ECO:0000256" key="5">
    <source>
        <dbReference type="SAM" id="MobiDB-lite"/>
    </source>
</evidence>
<dbReference type="EMBL" id="PEDP01000898">
    <property type="protein sequence ID" value="POS84701.1"/>
    <property type="molecule type" value="Genomic_DNA"/>
</dbReference>
<comment type="caution">
    <text evidence="6">The sequence shown here is derived from an EMBL/GenBank/DDBJ whole genome shotgun (WGS) entry which is preliminary data.</text>
</comment>
<reference evidence="6 7" key="1">
    <citation type="submission" date="2017-10" db="EMBL/GenBank/DDBJ databases">
        <title>Development of genomic resources for the powdery mildew, Erysiphe pulchra.</title>
        <authorList>
            <person name="Wadl P.A."/>
            <person name="Mack B.M."/>
            <person name="Moore G."/>
            <person name="Beltz S.B."/>
        </authorList>
    </citation>
    <scope>NUCLEOTIDE SEQUENCE [LARGE SCALE GENOMIC DNA]</scope>
    <source>
        <strain evidence="6">Cflorida</strain>
    </source>
</reference>
<sequence>MPNSVFRKDNDEAKNYSNKENYLRSVSLSEKSYGKPISQIKSQPSIWPYDSIFADRKSREYFNSLKAPSHEQIQHISAIQEHKELEIMKKILDNNSMLRNQRSRSLSESALDEKKLHGEQMSLGLSMSPTDRWVEAIRELWYRKLTWPYDRKNMKLILGKKNNTHNLNDFTNGIESSSCKARRNWKKVGLIARRAGRDEDPVSEAVTNNTLEKECIRLCITRQSTKEQLRRKAKLMDLQYFLEMVDPKHRYGPNLRIYHEQWKKVDSLDNFFLWLDFGEGLHISCQACPRERLERERVHYLSKEERSNYLVALDRDGRLCWAKNGTPVDTSLASSDSFNEIVPVIDYTTRLPATSAELPQDLLKYEEKKNISINSSSFSPCLHKYLNKYKKNGKYSNTTAYATSKLNRTPNAKIIRQISMATMIDWLLRGSVKKNTWIFVADTNFRIYIGMKQSGIFQHSSFLHGSRVSAAGSIKVIDGKLRELSPLSGHYRTPVTNFRDFMRALKESGVDTSQTSISRSYFILIGLETYLKTRRVTKKYIDNLKKENAEPPKSQVTPQRIKKHQIIKSLSAKTNQK</sequence>
<organism evidence="6 7">
    <name type="scientific">Erysiphe pulchra</name>
    <dbReference type="NCBI Taxonomy" id="225359"/>
    <lineage>
        <taxon>Eukaryota</taxon>
        <taxon>Fungi</taxon>
        <taxon>Dikarya</taxon>
        <taxon>Ascomycota</taxon>
        <taxon>Pezizomycotina</taxon>
        <taxon>Leotiomycetes</taxon>
        <taxon>Erysiphales</taxon>
        <taxon>Erysiphaceae</taxon>
        <taxon>Erysiphe</taxon>
    </lineage>
</organism>
<comment type="subcellular location">
    <subcellularLocation>
        <location evidence="2">Cytoplasm</location>
    </subcellularLocation>
    <subcellularLocation>
        <location evidence="1">Nucleus</location>
    </subcellularLocation>
</comment>
<dbReference type="GO" id="GO:0005737">
    <property type="term" value="C:cytoplasm"/>
    <property type="evidence" value="ECO:0007669"/>
    <property type="project" value="UniProtKB-SubCell"/>
</dbReference>
<dbReference type="InterPro" id="IPR044159">
    <property type="entry name" value="IQM"/>
</dbReference>
<evidence type="ECO:0008006" key="8">
    <source>
        <dbReference type="Google" id="ProtNLM"/>
    </source>
</evidence>
<evidence type="ECO:0000313" key="6">
    <source>
        <dbReference type="EMBL" id="POS84701.1"/>
    </source>
</evidence>
<evidence type="ECO:0000256" key="3">
    <source>
        <dbReference type="ARBA" id="ARBA00022490"/>
    </source>
</evidence>
<evidence type="ECO:0000256" key="1">
    <source>
        <dbReference type="ARBA" id="ARBA00004123"/>
    </source>
</evidence>
<accession>A0A2S4PRP9</accession>
<dbReference type="STRING" id="225359.A0A2S4PRP9"/>
<name>A0A2S4PRP9_9PEZI</name>
<protein>
    <recommendedName>
        <fullName evidence="8">Iq calmodulin-binding motif protein</fullName>
    </recommendedName>
</protein>
<dbReference type="GO" id="GO:0005634">
    <property type="term" value="C:nucleus"/>
    <property type="evidence" value="ECO:0007669"/>
    <property type="project" value="UniProtKB-SubCell"/>
</dbReference>
<gene>
    <name evidence="6" type="ORF">EPUL_005267</name>
</gene>
<feature type="region of interest" description="Disordered" evidence="5">
    <location>
        <begin position="548"/>
        <end position="577"/>
    </location>
</feature>
<evidence type="ECO:0000256" key="4">
    <source>
        <dbReference type="ARBA" id="ARBA00023242"/>
    </source>
</evidence>
<proteinExistence type="predicted"/>
<dbReference type="PANTHER" id="PTHR31250:SF27">
    <property type="entry name" value="IQ DOMAIN-CONTAINING PROTEIN IQM5"/>
    <property type="match status" value="1"/>
</dbReference>
<evidence type="ECO:0000256" key="2">
    <source>
        <dbReference type="ARBA" id="ARBA00004496"/>
    </source>
</evidence>
<keyword evidence="7" id="KW-1185">Reference proteome</keyword>
<evidence type="ECO:0000313" key="7">
    <source>
        <dbReference type="Proteomes" id="UP000237438"/>
    </source>
</evidence>
<dbReference type="PANTHER" id="PTHR31250">
    <property type="entry name" value="IQ DOMAIN-CONTAINING PROTEIN IQM3"/>
    <property type="match status" value="1"/>
</dbReference>
<dbReference type="Proteomes" id="UP000237438">
    <property type="component" value="Unassembled WGS sequence"/>
</dbReference>
<dbReference type="OrthoDB" id="7344096at2759"/>
<dbReference type="AlphaFoldDB" id="A0A2S4PRP9"/>
<keyword evidence="4" id="KW-0539">Nucleus</keyword>